<organism evidence="2 3">
    <name type="scientific">Pseudomarimonas salicorniae</name>
    <dbReference type="NCBI Taxonomy" id="2933270"/>
    <lineage>
        <taxon>Bacteria</taxon>
        <taxon>Pseudomonadati</taxon>
        <taxon>Pseudomonadota</taxon>
        <taxon>Gammaproteobacteria</taxon>
        <taxon>Lysobacterales</taxon>
        <taxon>Lysobacteraceae</taxon>
        <taxon>Pseudomarimonas</taxon>
    </lineage>
</organism>
<dbReference type="InterPro" id="IPR050910">
    <property type="entry name" value="JMJD6_ArgDemeth/LysHydrox"/>
</dbReference>
<dbReference type="EMBL" id="JALNMH010000007">
    <property type="protein sequence ID" value="MCK7594002.1"/>
    <property type="molecule type" value="Genomic_DNA"/>
</dbReference>
<comment type="caution">
    <text evidence="2">The sequence shown here is derived from an EMBL/GenBank/DDBJ whole genome shotgun (WGS) entry which is preliminary data.</text>
</comment>
<sequence length="288" mass="32894">MNIDRVGPISVAEFHAEFVVPRKPVVLTRAIEDWPALSTWSPEWFRETWGTRKVRCRGAKGETTLAEYIDGLAGSTMESPSPYLRNLNIQTDWPELAPAISPRCAYTQDDWLSSRVLPAGWPRAAKHLNQLFISGTGTYIPLHFDDWMMHAFISNVHGDKRFVLYPPGQADLLYPRDDYYLVSRFPNPFEVDLGEFPRFAEATPLSIDLHKGESVFIPCGWWHTTRTLSPCISVSSNFVCESNWNDFADELCHMRDRLGGRTWKTPLIRGYLALAGQALRSGRRLRLH</sequence>
<dbReference type="PROSITE" id="PS51184">
    <property type="entry name" value="JMJC"/>
    <property type="match status" value="1"/>
</dbReference>
<dbReference type="InterPro" id="IPR041667">
    <property type="entry name" value="Cupin_8"/>
</dbReference>
<dbReference type="PANTHER" id="PTHR12480">
    <property type="entry name" value="ARGININE DEMETHYLASE AND LYSYL-HYDROXYLASE JMJD"/>
    <property type="match status" value="1"/>
</dbReference>
<proteinExistence type="predicted"/>
<accession>A0ABT0GI30</accession>
<evidence type="ECO:0000313" key="3">
    <source>
        <dbReference type="Proteomes" id="UP001431449"/>
    </source>
</evidence>
<evidence type="ECO:0000313" key="2">
    <source>
        <dbReference type="EMBL" id="MCK7594002.1"/>
    </source>
</evidence>
<name>A0ABT0GI30_9GAMM</name>
<dbReference type="PANTHER" id="PTHR12480:SF6">
    <property type="entry name" value="2-OXOGLUTARATE AND IRON-DEPENDENT OXYGENASE JMJD4"/>
    <property type="match status" value="1"/>
</dbReference>
<dbReference type="Gene3D" id="2.60.120.650">
    <property type="entry name" value="Cupin"/>
    <property type="match status" value="1"/>
</dbReference>
<dbReference type="Proteomes" id="UP001431449">
    <property type="component" value="Unassembled WGS sequence"/>
</dbReference>
<feature type="domain" description="JmjC" evidence="1">
    <location>
        <begin position="106"/>
        <end position="255"/>
    </location>
</feature>
<dbReference type="SUPFAM" id="SSF51197">
    <property type="entry name" value="Clavaminate synthase-like"/>
    <property type="match status" value="1"/>
</dbReference>
<dbReference type="RefSeq" id="WP_248208840.1">
    <property type="nucleotide sequence ID" value="NZ_JALNMH010000007.1"/>
</dbReference>
<keyword evidence="3" id="KW-1185">Reference proteome</keyword>
<dbReference type="InterPro" id="IPR003347">
    <property type="entry name" value="JmjC_dom"/>
</dbReference>
<evidence type="ECO:0000259" key="1">
    <source>
        <dbReference type="PROSITE" id="PS51184"/>
    </source>
</evidence>
<dbReference type="SMART" id="SM00558">
    <property type="entry name" value="JmjC"/>
    <property type="match status" value="1"/>
</dbReference>
<protein>
    <submittedName>
        <fullName evidence="2">Cupin-like domain-containing protein</fullName>
    </submittedName>
</protein>
<reference evidence="2" key="1">
    <citation type="submission" date="2022-04" db="EMBL/GenBank/DDBJ databases">
        <title>Lysobacter sp. CAU 1642 isolated from sea sand.</title>
        <authorList>
            <person name="Kim W."/>
        </authorList>
    </citation>
    <scope>NUCLEOTIDE SEQUENCE</scope>
    <source>
        <strain evidence="2">CAU 1642</strain>
    </source>
</reference>
<dbReference type="Pfam" id="PF13621">
    <property type="entry name" value="Cupin_8"/>
    <property type="match status" value="1"/>
</dbReference>
<gene>
    <name evidence="2" type="ORF">M0G41_09990</name>
</gene>